<feature type="compositionally biased region" description="Low complexity" evidence="6">
    <location>
        <begin position="975"/>
        <end position="986"/>
    </location>
</feature>
<evidence type="ECO:0000313" key="9">
    <source>
        <dbReference type="Proteomes" id="UP001066276"/>
    </source>
</evidence>
<dbReference type="InterPro" id="IPR048287">
    <property type="entry name" value="TSPN-like_N"/>
</dbReference>
<keyword evidence="2" id="KW-0964">Secreted</keyword>
<feature type="domain" description="Fibronectin type-III" evidence="7">
    <location>
        <begin position="142"/>
        <end position="232"/>
    </location>
</feature>
<dbReference type="Pfam" id="PF01391">
    <property type="entry name" value="Collagen"/>
    <property type="match status" value="3"/>
</dbReference>
<dbReference type="SUPFAM" id="SSF49899">
    <property type="entry name" value="Concanavalin A-like lectins/glucanases"/>
    <property type="match status" value="1"/>
</dbReference>
<keyword evidence="9" id="KW-1185">Reference proteome</keyword>
<dbReference type="InterPro" id="IPR050991">
    <property type="entry name" value="ECM_Regulatory_Proteins"/>
</dbReference>
<sequence>MTVYNVLDFHLLSSLLDRLTQVLCSRIKEKGKVDGAGGLFKTSLAGSVPQSSPVSLLVSEVSPRSMRLTWTPPPQQVKKYRIVYYPSKGGIPKEVVLDGTSTSTSLLNLTSHTEYLVSVFPVYLNTVGDGLRGIISTLAFPPPRGLKVYDVTHRSLRVGWQPDEGASQYLVLCTPTSDGVEEDPKEVKVTDTEVQFDDLAPSTDYSLTVYALYGEEASDPATAQETTLTLEPPRNLRFSEITHSKAQVNWDSPYRDGIVHSVTYVSTAGSDTAGEVEVHGPASSVVLSSLSSVTDYLVSVVSVYNGVHNSLQVTGNFTTLKVPPPLNVKVSQLSKDSARATWQPAADDVTSYHIKWIPLSEGALSEVSIAGSLDSVVLPGLRMGTQYQVSISARYQDGAQSDAVSVRYSTGMPPSHEVLNRAPPTNLVIDSETPSSLRVHWKSPKSQVLHYKVTCSQASSGLPVQTVTVSGRSSSIIIQPLAPDTVYQVTVSAIYSTGESEAVSASGRTATLQVLDLRVSEAQPSVLCVKWKPNRRITGYRIVAQALTDGSTTEERQGSTSDSHCFRNLEPQSAYRISVHAKLLTVEGPASTIVHSTATATMKVQPVRGFIPGRVSAMCPVISQSEAESALRGYDMMEAFGLAEKTYSSIDGVAMDPYIFNGKRTYTLFQDSQVTRPTKELHPDGIPQDHTISILLRLLPDTGPEPFAVWQVVDEDFQPLVGLVFDPTRKSLTYFSHTYKADLQEVTFDQREVERIFYGSFHKVQVSVNQYSVELYIDCRKIDKKPIERAAKFTTDGFEMLGKLTSTRGPRSGSAGFQLQSFLIVCSADFPEEDGCCDLPAERDEETCPAVAPPCTCSTEVPGPPGPPGPSGSPGPRGLKGEQGAPGPKGEQGPPGHAGPDGPGGQTGSPGQRGNTVQGPAGSPGAKGDRGESGSPGLQGPPGPQGSPGQNGLQGSPGLQGFDGNTGPPGPPGPRGLQGLPGLRGIPGERGHIGGVGPTGLPGTRGEKGDKGESQSVAAIYQMVTQACEQLIQAHISKLDTLLDERTKQPGPVPVRKEDLTPGPPGTPGPRGRPGLRGEVGDDGTPGPPGKSGYPGERGRPGGKGEKGSPGQRAEGTQGPVGIAGPPGEEVEGKQGPKGSPGFLGPPGAPGPQGQRGELGPPGACDSSGCRATRTEGTAEVDYIP</sequence>
<dbReference type="SMART" id="SM00210">
    <property type="entry name" value="TSPN"/>
    <property type="match status" value="1"/>
</dbReference>
<dbReference type="PANTHER" id="PTHR46708">
    <property type="entry name" value="TENASCIN"/>
    <property type="match status" value="1"/>
</dbReference>
<feature type="compositionally biased region" description="Low complexity" evidence="6">
    <location>
        <begin position="947"/>
        <end position="960"/>
    </location>
</feature>
<dbReference type="InterPro" id="IPR008160">
    <property type="entry name" value="Collagen"/>
</dbReference>
<evidence type="ECO:0000256" key="4">
    <source>
        <dbReference type="ARBA" id="ARBA00022737"/>
    </source>
</evidence>
<feature type="domain" description="Fibronectin type-III" evidence="7">
    <location>
        <begin position="423"/>
        <end position="514"/>
    </location>
</feature>
<feature type="domain" description="Fibronectin type-III" evidence="7">
    <location>
        <begin position="52"/>
        <end position="141"/>
    </location>
</feature>
<dbReference type="FunFam" id="2.60.40.10:FF:000638">
    <property type="entry name" value="von Willebrand factor A domain-containing 1"/>
    <property type="match status" value="1"/>
</dbReference>
<feature type="compositionally biased region" description="Basic and acidic residues" evidence="6">
    <location>
        <begin position="1097"/>
        <end position="1107"/>
    </location>
</feature>
<feature type="compositionally biased region" description="Pro residues" evidence="6">
    <location>
        <begin position="862"/>
        <end position="873"/>
    </location>
</feature>
<dbReference type="InterPro" id="IPR036116">
    <property type="entry name" value="FN3_sf"/>
</dbReference>
<dbReference type="GO" id="GO:0005576">
    <property type="term" value="C:extracellular region"/>
    <property type="evidence" value="ECO:0007669"/>
    <property type="project" value="UniProtKB-SubCell"/>
</dbReference>
<feature type="domain" description="Fibronectin type-III" evidence="7">
    <location>
        <begin position="324"/>
        <end position="415"/>
    </location>
</feature>
<dbReference type="FunFam" id="2.60.40.10:FF:000480">
    <property type="entry name" value="Collagen, type XII, alpha 1"/>
    <property type="match status" value="1"/>
</dbReference>
<protein>
    <recommendedName>
        <fullName evidence="7">Fibronectin type-III domain-containing protein</fullName>
    </recommendedName>
</protein>
<keyword evidence="5" id="KW-0325">Glycoprotein</keyword>
<dbReference type="SMART" id="SM00060">
    <property type="entry name" value="FN3"/>
    <property type="match status" value="6"/>
</dbReference>
<dbReference type="PANTHER" id="PTHR46708:SF2">
    <property type="entry name" value="FIBRONECTIN TYPE-III DOMAIN-CONTAINING PROTEIN"/>
    <property type="match status" value="1"/>
</dbReference>
<dbReference type="Proteomes" id="UP001066276">
    <property type="component" value="Chromosome 7"/>
</dbReference>
<proteinExistence type="predicted"/>
<feature type="domain" description="Fibronectin type-III" evidence="7">
    <location>
        <begin position="515"/>
        <end position="604"/>
    </location>
</feature>
<evidence type="ECO:0000256" key="6">
    <source>
        <dbReference type="SAM" id="MobiDB-lite"/>
    </source>
</evidence>
<name>A0AAV7P341_PLEWA</name>
<dbReference type="InterPro" id="IPR003961">
    <property type="entry name" value="FN3_dom"/>
</dbReference>
<dbReference type="SUPFAM" id="SSF49265">
    <property type="entry name" value="Fibronectin type III"/>
    <property type="match status" value="3"/>
</dbReference>
<dbReference type="InterPro" id="IPR013320">
    <property type="entry name" value="ConA-like_dom_sf"/>
</dbReference>
<dbReference type="FunFam" id="2.60.40.10:FF:000234">
    <property type="entry name" value="Collagen, type XII, alpha 1"/>
    <property type="match status" value="1"/>
</dbReference>
<comment type="subcellular location">
    <subcellularLocation>
        <location evidence="1">Secreted</location>
        <location evidence="1">Extracellular space</location>
    </subcellularLocation>
</comment>
<comment type="caution">
    <text evidence="8">The sequence shown here is derived from an EMBL/GenBank/DDBJ whole genome shotgun (WGS) entry which is preliminary data.</text>
</comment>
<keyword evidence="3" id="KW-0732">Signal</keyword>
<evidence type="ECO:0000259" key="7">
    <source>
        <dbReference type="PROSITE" id="PS50853"/>
    </source>
</evidence>
<dbReference type="InterPro" id="IPR013783">
    <property type="entry name" value="Ig-like_fold"/>
</dbReference>
<reference evidence="8" key="1">
    <citation type="journal article" date="2022" name="bioRxiv">
        <title>Sequencing and chromosome-scale assembly of the giantPleurodeles waltlgenome.</title>
        <authorList>
            <person name="Brown T."/>
            <person name="Elewa A."/>
            <person name="Iarovenko S."/>
            <person name="Subramanian E."/>
            <person name="Araus A.J."/>
            <person name="Petzold A."/>
            <person name="Susuki M."/>
            <person name="Suzuki K.-i.T."/>
            <person name="Hayashi T."/>
            <person name="Toyoda A."/>
            <person name="Oliveira C."/>
            <person name="Osipova E."/>
            <person name="Leigh N.D."/>
            <person name="Simon A."/>
            <person name="Yun M.H."/>
        </authorList>
    </citation>
    <scope>NUCLEOTIDE SEQUENCE</scope>
    <source>
        <strain evidence="8">20211129_DDA</strain>
        <tissue evidence="8">Liver</tissue>
    </source>
</reference>
<feature type="region of interest" description="Disordered" evidence="6">
    <location>
        <begin position="1044"/>
        <end position="1185"/>
    </location>
</feature>
<dbReference type="Pfam" id="PF00041">
    <property type="entry name" value="fn3"/>
    <property type="match status" value="6"/>
</dbReference>
<feature type="compositionally biased region" description="Gly residues" evidence="6">
    <location>
        <begin position="899"/>
        <end position="908"/>
    </location>
</feature>
<evidence type="ECO:0000256" key="1">
    <source>
        <dbReference type="ARBA" id="ARBA00004239"/>
    </source>
</evidence>
<dbReference type="AlphaFoldDB" id="A0AAV7P341"/>
<gene>
    <name evidence="8" type="ORF">NDU88_001170</name>
</gene>
<accession>A0AAV7P341</accession>
<evidence type="ECO:0000313" key="8">
    <source>
        <dbReference type="EMBL" id="KAJ1122685.1"/>
    </source>
</evidence>
<dbReference type="CDD" id="cd00063">
    <property type="entry name" value="FN3"/>
    <property type="match status" value="5"/>
</dbReference>
<dbReference type="PROSITE" id="PS50853">
    <property type="entry name" value="FN3"/>
    <property type="match status" value="5"/>
</dbReference>
<evidence type="ECO:0000256" key="5">
    <source>
        <dbReference type="ARBA" id="ARBA00023180"/>
    </source>
</evidence>
<feature type="region of interest" description="Disordered" evidence="6">
    <location>
        <begin position="861"/>
        <end position="1014"/>
    </location>
</feature>
<dbReference type="Gene3D" id="2.60.120.200">
    <property type="match status" value="1"/>
</dbReference>
<keyword evidence="4" id="KW-0677">Repeat</keyword>
<dbReference type="EMBL" id="JANPWB010000011">
    <property type="protein sequence ID" value="KAJ1122685.1"/>
    <property type="molecule type" value="Genomic_DNA"/>
</dbReference>
<evidence type="ECO:0000256" key="2">
    <source>
        <dbReference type="ARBA" id="ARBA00022525"/>
    </source>
</evidence>
<organism evidence="8 9">
    <name type="scientific">Pleurodeles waltl</name>
    <name type="common">Iberian ribbed newt</name>
    <dbReference type="NCBI Taxonomy" id="8319"/>
    <lineage>
        <taxon>Eukaryota</taxon>
        <taxon>Metazoa</taxon>
        <taxon>Chordata</taxon>
        <taxon>Craniata</taxon>
        <taxon>Vertebrata</taxon>
        <taxon>Euteleostomi</taxon>
        <taxon>Amphibia</taxon>
        <taxon>Batrachia</taxon>
        <taxon>Caudata</taxon>
        <taxon>Salamandroidea</taxon>
        <taxon>Salamandridae</taxon>
        <taxon>Pleurodelinae</taxon>
        <taxon>Pleurodeles</taxon>
    </lineage>
</organism>
<dbReference type="Gene3D" id="2.60.40.10">
    <property type="entry name" value="Immunoglobulins"/>
    <property type="match status" value="6"/>
</dbReference>
<evidence type="ECO:0000256" key="3">
    <source>
        <dbReference type="ARBA" id="ARBA00022729"/>
    </source>
</evidence>